<dbReference type="InterPro" id="IPR051200">
    <property type="entry name" value="Host-pathogen_enzymatic-act"/>
</dbReference>
<accession>A0A1H6IZV0</accession>
<dbReference type="InterPro" id="IPR031815">
    <property type="entry name" value="DUF5074"/>
</dbReference>
<protein>
    <submittedName>
        <fullName evidence="1">Uncharacterized protein</fullName>
    </submittedName>
</protein>
<dbReference type="SUPFAM" id="SSF63825">
    <property type="entry name" value="YWTD domain"/>
    <property type="match status" value="1"/>
</dbReference>
<sequence>MNIRKLLAGFFATALLLTTACKDDEIFENDIVKGAYQGGILLGVEGGFNKNQAEVSYLSSDLSTLSENIYASNNDNQPLGDVLQTIAFKDDKAYLVVNNSNKVEVVDRYTFKKTATFQAEQARGIAFAGNYVYVTSNDFFSTYAVNVYNATTFAPVKKLSFDRYAEKIVSVGDQIVVQTDGSTYEMTPPYNEIPTGHTITTINSTTNTVDKTITLTDNGIINDMISANGFAYVLSTENTDSYIYEVNTKTGTFTSSKLAGIKAAKLRFADNKLYFADSDGNIYSKGTAANTTATKLFKYAKTTGLYLYGLNIIDDKVYISDVNFNGPSKVMIYSLQGNLIKTLSAGIGVNGFYKN</sequence>
<dbReference type="EMBL" id="FNWX01000009">
    <property type="protein sequence ID" value="SEH52071.1"/>
    <property type="molecule type" value="Genomic_DNA"/>
</dbReference>
<dbReference type="Pfam" id="PF16819">
    <property type="entry name" value="DUF5074"/>
    <property type="match status" value="1"/>
</dbReference>
<dbReference type="STRING" id="420404.SAMN05421793_10932"/>
<keyword evidence="2" id="KW-1185">Reference proteome</keyword>
<dbReference type="PANTHER" id="PTHR47197:SF3">
    <property type="entry name" value="DIHYDRO-HEME D1 DEHYDROGENASE"/>
    <property type="match status" value="1"/>
</dbReference>
<organism evidence="1 2">
    <name type="scientific">Epilithonimonas hominis</name>
    <dbReference type="NCBI Taxonomy" id="420404"/>
    <lineage>
        <taxon>Bacteria</taxon>
        <taxon>Pseudomonadati</taxon>
        <taxon>Bacteroidota</taxon>
        <taxon>Flavobacteriia</taxon>
        <taxon>Flavobacteriales</taxon>
        <taxon>Weeksellaceae</taxon>
        <taxon>Chryseobacterium group</taxon>
        <taxon>Epilithonimonas</taxon>
    </lineage>
</organism>
<evidence type="ECO:0000313" key="1">
    <source>
        <dbReference type="EMBL" id="SEH52071.1"/>
    </source>
</evidence>
<proteinExistence type="predicted"/>
<dbReference type="PANTHER" id="PTHR47197">
    <property type="entry name" value="PROTEIN NIRF"/>
    <property type="match status" value="1"/>
</dbReference>
<dbReference type="Gene3D" id="2.130.10.10">
    <property type="entry name" value="YVTN repeat-like/Quinoprotein amine dehydrogenase"/>
    <property type="match status" value="1"/>
</dbReference>
<dbReference type="PROSITE" id="PS51257">
    <property type="entry name" value="PROKAR_LIPOPROTEIN"/>
    <property type="match status" value="1"/>
</dbReference>
<dbReference type="InterPro" id="IPR015943">
    <property type="entry name" value="WD40/YVTN_repeat-like_dom_sf"/>
</dbReference>
<name>A0A1H6IZV0_9FLAO</name>
<dbReference type="Proteomes" id="UP000198555">
    <property type="component" value="Unassembled WGS sequence"/>
</dbReference>
<dbReference type="RefSeq" id="WP_089768966.1">
    <property type="nucleotide sequence ID" value="NZ_FNWX01000009.1"/>
</dbReference>
<reference evidence="2" key="1">
    <citation type="submission" date="2016-10" db="EMBL/GenBank/DDBJ databases">
        <authorList>
            <person name="Varghese N."/>
            <person name="Submissions S."/>
        </authorList>
    </citation>
    <scope>NUCLEOTIDE SEQUENCE [LARGE SCALE GENOMIC DNA]</scope>
    <source>
        <strain evidence="2">DSM 19326</strain>
    </source>
</reference>
<dbReference type="AlphaFoldDB" id="A0A1H6IZV0"/>
<gene>
    <name evidence="1" type="ORF">SAMN05421793_10932</name>
</gene>
<evidence type="ECO:0000313" key="2">
    <source>
        <dbReference type="Proteomes" id="UP000198555"/>
    </source>
</evidence>